<keyword evidence="3 4" id="KW-0443">Lipid metabolism</keyword>
<feature type="domain" description="PNPLA" evidence="6">
    <location>
        <begin position="152"/>
        <end position="337"/>
    </location>
</feature>
<name>A0AA39QHP0_9AGAR</name>
<gene>
    <name evidence="7" type="ORF">EDD18DRAFT_1458717</name>
</gene>
<feature type="active site" description="Proton acceptor" evidence="4">
    <location>
        <position position="333"/>
    </location>
</feature>
<feature type="short sequence motif" description="GXGXXG" evidence="4">
    <location>
        <begin position="156"/>
        <end position="161"/>
    </location>
</feature>
<reference evidence="7" key="1">
    <citation type="submission" date="2023-06" db="EMBL/GenBank/DDBJ databases">
        <authorList>
            <consortium name="Lawrence Berkeley National Laboratory"/>
            <person name="Ahrendt S."/>
            <person name="Sahu N."/>
            <person name="Indic B."/>
            <person name="Wong-Bajracharya J."/>
            <person name="Merenyi Z."/>
            <person name="Ke H.-M."/>
            <person name="Monk M."/>
            <person name="Kocsube S."/>
            <person name="Drula E."/>
            <person name="Lipzen A."/>
            <person name="Balint B."/>
            <person name="Henrissat B."/>
            <person name="Andreopoulos B."/>
            <person name="Martin F.M."/>
            <person name="Harder C.B."/>
            <person name="Rigling D."/>
            <person name="Ford K.L."/>
            <person name="Foster G.D."/>
            <person name="Pangilinan J."/>
            <person name="Papanicolaou A."/>
            <person name="Barry K."/>
            <person name="LaButti K."/>
            <person name="Viragh M."/>
            <person name="Koriabine M."/>
            <person name="Yan M."/>
            <person name="Riley R."/>
            <person name="Champramary S."/>
            <person name="Plett K.L."/>
            <person name="Tsai I.J."/>
            <person name="Slot J."/>
            <person name="Sipos G."/>
            <person name="Plett J."/>
            <person name="Nagy L.G."/>
            <person name="Grigoriev I.V."/>
        </authorList>
    </citation>
    <scope>NUCLEOTIDE SEQUENCE</scope>
    <source>
        <strain evidence="7">HWK02</strain>
    </source>
</reference>
<evidence type="ECO:0000256" key="4">
    <source>
        <dbReference type="PROSITE-ProRule" id="PRU01161"/>
    </source>
</evidence>
<accession>A0AA39QHP0</accession>
<dbReference type="SUPFAM" id="SSF52151">
    <property type="entry name" value="FabD/lysophospholipase-like"/>
    <property type="match status" value="1"/>
</dbReference>
<dbReference type="GO" id="GO:0016020">
    <property type="term" value="C:membrane"/>
    <property type="evidence" value="ECO:0007669"/>
    <property type="project" value="TreeGrafter"/>
</dbReference>
<dbReference type="GO" id="GO:0019369">
    <property type="term" value="P:arachidonate metabolic process"/>
    <property type="evidence" value="ECO:0007669"/>
    <property type="project" value="TreeGrafter"/>
</dbReference>
<evidence type="ECO:0000256" key="1">
    <source>
        <dbReference type="ARBA" id="ARBA00022801"/>
    </source>
</evidence>
<dbReference type="EMBL" id="JAUEPU010000005">
    <property type="protein sequence ID" value="KAK0502561.1"/>
    <property type="molecule type" value="Genomic_DNA"/>
</dbReference>
<feature type="compositionally biased region" description="Basic and acidic residues" evidence="5">
    <location>
        <begin position="38"/>
        <end position="49"/>
    </location>
</feature>
<keyword evidence="1 4" id="KW-0378">Hydrolase</keyword>
<dbReference type="AlphaFoldDB" id="A0AA39QHP0"/>
<evidence type="ECO:0000256" key="5">
    <source>
        <dbReference type="SAM" id="MobiDB-lite"/>
    </source>
</evidence>
<keyword evidence="8" id="KW-1185">Reference proteome</keyword>
<evidence type="ECO:0000256" key="3">
    <source>
        <dbReference type="ARBA" id="ARBA00023098"/>
    </source>
</evidence>
<dbReference type="GO" id="GO:0016042">
    <property type="term" value="P:lipid catabolic process"/>
    <property type="evidence" value="ECO:0007669"/>
    <property type="project" value="UniProtKB-UniRule"/>
</dbReference>
<keyword evidence="7" id="KW-0808">Transferase</keyword>
<evidence type="ECO:0000313" key="7">
    <source>
        <dbReference type="EMBL" id="KAK0502561.1"/>
    </source>
</evidence>
<comment type="caution">
    <text evidence="4">Lacks conserved residue(s) required for the propagation of feature annotation.</text>
</comment>
<sequence length="337" mass="37741">MKRIWAMAQEGSERKPEQQQEDQEEHLCLSQQTTALSRFDRPGPDDCSERTPLPSSWEMSRADNHRLILYRSLAQSTRVVVDRHRARLSDGTDGSTHIQRGPSQTYNTQGCNFFAGRCAPVIGLISLQNKEDLSMAVSAGPFILSDLPVNLLSLDGGGIRGVSELFIRDEIMKRVQLRKNLPNTPKPCEYFDLIGGTSTGGEAKNVHRRCPSKLQQNLCRGIQFREQETLLQGWQLQSNYTKKEIQDVVCQTGYSNDQKLLDPDAGPDSKGNAFVCSVTGINRCSPQRFRTYQRLPKQGPDCKIWEAARATTAVPIFFKAIKITSGFGPDYVDAGWD</sequence>
<dbReference type="GO" id="GO:0016740">
    <property type="term" value="F:transferase activity"/>
    <property type="evidence" value="ECO:0007669"/>
    <property type="project" value="UniProtKB-KW"/>
</dbReference>
<evidence type="ECO:0000313" key="8">
    <source>
        <dbReference type="Proteomes" id="UP001175228"/>
    </source>
</evidence>
<evidence type="ECO:0000256" key="2">
    <source>
        <dbReference type="ARBA" id="ARBA00022963"/>
    </source>
</evidence>
<organism evidence="7 8">
    <name type="scientific">Armillaria luteobubalina</name>
    <dbReference type="NCBI Taxonomy" id="153913"/>
    <lineage>
        <taxon>Eukaryota</taxon>
        <taxon>Fungi</taxon>
        <taxon>Dikarya</taxon>
        <taxon>Basidiomycota</taxon>
        <taxon>Agaricomycotina</taxon>
        <taxon>Agaricomycetes</taxon>
        <taxon>Agaricomycetidae</taxon>
        <taxon>Agaricales</taxon>
        <taxon>Marasmiineae</taxon>
        <taxon>Physalacriaceae</taxon>
        <taxon>Armillaria</taxon>
    </lineage>
</organism>
<proteinExistence type="predicted"/>
<dbReference type="Proteomes" id="UP001175228">
    <property type="component" value="Unassembled WGS sequence"/>
</dbReference>
<dbReference type="GO" id="GO:0047499">
    <property type="term" value="F:calcium-independent phospholipase A2 activity"/>
    <property type="evidence" value="ECO:0007669"/>
    <property type="project" value="TreeGrafter"/>
</dbReference>
<dbReference type="InterPro" id="IPR002641">
    <property type="entry name" value="PNPLA_dom"/>
</dbReference>
<keyword evidence="2 4" id="KW-0442">Lipid degradation</keyword>
<feature type="short sequence motif" description="GXSXG" evidence="4">
    <location>
        <begin position="196"/>
        <end position="200"/>
    </location>
</feature>
<dbReference type="PROSITE" id="PS51635">
    <property type="entry name" value="PNPLA"/>
    <property type="match status" value="1"/>
</dbReference>
<protein>
    <submittedName>
        <fullName evidence="7">Acyl transferase/acyl hydrolase/lysophospholipase</fullName>
    </submittedName>
</protein>
<comment type="caution">
    <text evidence="7">The sequence shown here is derived from an EMBL/GenBank/DDBJ whole genome shotgun (WGS) entry which is preliminary data.</text>
</comment>
<dbReference type="Gene3D" id="3.40.1090.10">
    <property type="entry name" value="Cytosolic phospholipase A2 catalytic domain"/>
    <property type="match status" value="1"/>
</dbReference>
<dbReference type="PANTHER" id="PTHR24185:SF1">
    <property type="entry name" value="CALCIUM-INDEPENDENT PHOSPHOLIPASE A2-GAMMA"/>
    <property type="match status" value="1"/>
</dbReference>
<dbReference type="Pfam" id="PF01734">
    <property type="entry name" value="Patatin"/>
    <property type="match status" value="1"/>
</dbReference>
<feature type="active site" description="Nucleophile" evidence="4">
    <location>
        <position position="198"/>
    </location>
</feature>
<dbReference type="InterPro" id="IPR016035">
    <property type="entry name" value="Acyl_Trfase/lysoPLipase"/>
</dbReference>
<feature type="region of interest" description="Disordered" evidence="5">
    <location>
        <begin position="1"/>
        <end position="55"/>
    </location>
</feature>
<dbReference type="GO" id="GO:0046486">
    <property type="term" value="P:glycerolipid metabolic process"/>
    <property type="evidence" value="ECO:0007669"/>
    <property type="project" value="UniProtKB-ARBA"/>
</dbReference>
<evidence type="ECO:0000259" key="6">
    <source>
        <dbReference type="PROSITE" id="PS51635"/>
    </source>
</evidence>
<dbReference type="PANTHER" id="PTHR24185">
    <property type="entry name" value="CALCIUM-INDEPENDENT PHOSPHOLIPASE A2-GAMMA"/>
    <property type="match status" value="1"/>
</dbReference>